<dbReference type="KEGG" id="pdl:Pyrde_1305"/>
<evidence type="ECO:0000313" key="2">
    <source>
        <dbReference type="Proteomes" id="UP000058613"/>
    </source>
</evidence>
<sequence length="136" mass="14864">MGYSLKHTPLAVLPTNRVSPAVPIVYRCRTCGFILHVFVKVGQNSYGIPTPSELSSQFGGICPRCGSMLNTPTLNDIVIKPNGPQELIAVLEEAKRSMRISFRSLERYLAELRHTIRVHTNVEAPSSTSGSVAIEA</sequence>
<proteinExistence type="predicted"/>
<dbReference type="AlphaFoldDB" id="A0A0P0N4H7"/>
<reference evidence="1 2" key="1">
    <citation type="submission" date="2015-10" db="EMBL/GenBank/DDBJ databases">
        <title>Complete genome sequence of hyperthermophilic archaeon Pyrodictium delaneyi Su06.</title>
        <authorList>
            <person name="Jung J.-H."/>
            <person name="Lin J."/>
            <person name="Holden J.F."/>
            <person name="Park C.-S."/>
        </authorList>
    </citation>
    <scope>NUCLEOTIDE SEQUENCE [LARGE SCALE GENOMIC DNA]</scope>
    <source>
        <strain evidence="1 2">Su06</strain>
    </source>
</reference>
<evidence type="ECO:0000313" key="1">
    <source>
        <dbReference type="EMBL" id="ALL01351.1"/>
    </source>
</evidence>
<dbReference type="Proteomes" id="UP000058613">
    <property type="component" value="Chromosome"/>
</dbReference>
<organism evidence="1 2">
    <name type="scientific">Pyrodictium delaneyi</name>
    <dbReference type="NCBI Taxonomy" id="1273541"/>
    <lineage>
        <taxon>Archaea</taxon>
        <taxon>Thermoproteota</taxon>
        <taxon>Thermoprotei</taxon>
        <taxon>Desulfurococcales</taxon>
        <taxon>Pyrodictiaceae</taxon>
        <taxon>Pyrodictium</taxon>
    </lineage>
</organism>
<dbReference type="EMBL" id="CP013011">
    <property type="protein sequence ID" value="ALL01351.1"/>
    <property type="molecule type" value="Genomic_DNA"/>
</dbReference>
<gene>
    <name evidence="1" type="ORF">Pyrde_1305</name>
</gene>
<name>A0A0P0N4H7_9CREN</name>
<accession>A0A0P0N4H7</accession>
<protein>
    <submittedName>
        <fullName evidence="1">Uncharacterized protein</fullName>
    </submittedName>
</protein>